<dbReference type="EMBL" id="GBXM01069286">
    <property type="protein sequence ID" value="JAH39291.1"/>
    <property type="molecule type" value="Transcribed_RNA"/>
</dbReference>
<evidence type="ECO:0000313" key="1">
    <source>
        <dbReference type="EMBL" id="JAH24777.1"/>
    </source>
</evidence>
<reference evidence="1" key="1">
    <citation type="submission" date="2014-11" db="EMBL/GenBank/DDBJ databases">
        <authorList>
            <person name="Amaro Gonzalez C."/>
        </authorList>
    </citation>
    <scope>NUCLEOTIDE SEQUENCE</scope>
</reference>
<sequence>MPHFWFASIQFYCAGVSQKPNISRA</sequence>
<proteinExistence type="predicted"/>
<name>A0A0E9R7P8_ANGAN</name>
<dbReference type="EMBL" id="GBXM01083800">
    <property type="protein sequence ID" value="JAH24777.1"/>
    <property type="molecule type" value="Transcribed_RNA"/>
</dbReference>
<organism evidence="1">
    <name type="scientific">Anguilla anguilla</name>
    <name type="common">European freshwater eel</name>
    <name type="synonym">Muraena anguilla</name>
    <dbReference type="NCBI Taxonomy" id="7936"/>
    <lineage>
        <taxon>Eukaryota</taxon>
        <taxon>Metazoa</taxon>
        <taxon>Chordata</taxon>
        <taxon>Craniata</taxon>
        <taxon>Vertebrata</taxon>
        <taxon>Euteleostomi</taxon>
        <taxon>Actinopterygii</taxon>
        <taxon>Neopterygii</taxon>
        <taxon>Teleostei</taxon>
        <taxon>Anguilliformes</taxon>
        <taxon>Anguillidae</taxon>
        <taxon>Anguilla</taxon>
    </lineage>
</organism>
<reference evidence="1" key="2">
    <citation type="journal article" date="2015" name="Fish Shellfish Immunol.">
        <title>Early steps in the European eel (Anguilla anguilla)-Vibrio vulnificus interaction in the gills: Role of the RtxA13 toxin.</title>
        <authorList>
            <person name="Callol A."/>
            <person name="Pajuelo D."/>
            <person name="Ebbesson L."/>
            <person name="Teles M."/>
            <person name="MacKenzie S."/>
            <person name="Amaro C."/>
        </authorList>
    </citation>
    <scope>NUCLEOTIDE SEQUENCE</scope>
</reference>
<dbReference type="AlphaFoldDB" id="A0A0E9R7P8"/>
<dbReference type="EMBL" id="GBXM01081414">
    <property type="protein sequence ID" value="JAH27163.1"/>
    <property type="molecule type" value="Transcribed_RNA"/>
</dbReference>
<accession>A0A0E9R7P8</accession>
<protein>
    <submittedName>
        <fullName evidence="1">Uncharacterized protein</fullName>
    </submittedName>
</protein>